<feature type="transmembrane region" description="Helical" evidence="2">
    <location>
        <begin position="71"/>
        <end position="95"/>
    </location>
</feature>
<feature type="region of interest" description="Disordered" evidence="1">
    <location>
        <begin position="1"/>
        <end position="65"/>
    </location>
</feature>
<feature type="compositionally biased region" description="Low complexity" evidence="1">
    <location>
        <begin position="123"/>
        <end position="132"/>
    </location>
</feature>
<name>A0ABY4BUK2_9MICO</name>
<evidence type="ECO:0000256" key="2">
    <source>
        <dbReference type="SAM" id="Phobius"/>
    </source>
</evidence>
<dbReference type="EMBL" id="CP094528">
    <property type="protein sequence ID" value="UOE42891.1"/>
    <property type="molecule type" value="Genomic_DNA"/>
</dbReference>
<evidence type="ECO:0000313" key="3">
    <source>
        <dbReference type="EMBL" id="UOE42891.1"/>
    </source>
</evidence>
<dbReference type="RefSeq" id="WP_243553840.1">
    <property type="nucleotide sequence ID" value="NZ_CP094528.1"/>
</dbReference>
<feature type="region of interest" description="Disordered" evidence="1">
    <location>
        <begin position="100"/>
        <end position="134"/>
    </location>
</feature>
<reference evidence="3 4" key="1">
    <citation type="submission" date="2022-03" db="EMBL/GenBank/DDBJ databases">
        <title>Mucilaginibacter sp. isolated from the gut of Protaetia brevitarsis seulensis larvae.</title>
        <authorList>
            <person name="Won M."/>
            <person name="Kim S.-J."/>
            <person name="Kwon S.-W."/>
        </authorList>
    </citation>
    <scope>NUCLEOTIDE SEQUENCE [LARGE SCALE GENOMIC DNA]</scope>
    <source>
        <strain evidence="3 4">CFWR-12</strain>
    </source>
</reference>
<accession>A0ABY4BUK2</accession>
<keyword evidence="4" id="KW-1185">Reference proteome</keyword>
<sequence>MSDPNTPQYQPGDVVNGHRLTQQSDGSLAWVPVDTEAAAPSAPAAPTEPGAPAHVEGTPTPTTAQPKSRTWLWITLGAIGAVVLLIVLVVSIGIANLPRSAEAAKPDQSAGQRAHDEDEQPEASEPAEPAAPKVQDLSVAGTAFGVDTDLGWGWYAVTIDNPNVDYIFTSGFTVEAYDEAGVLLDSDTTYTTILSGQTVLTGNFMQLGNGSIARIEARGPAASGATYSAAASTGTFTVGNLAVSLEYEPYSKVTGQITSTFAEDQDFVQIDLVARDGAGTIVGVNSTYLDRLPAGGTAQFEQGFWKIPAGATVEAFPHL</sequence>
<keyword evidence="2" id="KW-1133">Transmembrane helix</keyword>
<evidence type="ECO:0000256" key="1">
    <source>
        <dbReference type="SAM" id="MobiDB-lite"/>
    </source>
</evidence>
<evidence type="ECO:0000313" key="4">
    <source>
        <dbReference type="Proteomes" id="UP000832097"/>
    </source>
</evidence>
<proteinExistence type="predicted"/>
<keyword evidence="2" id="KW-0812">Transmembrane</keyword>
<feature type="compositionally biased region" description="Low complexity" evidence="1">
    <location>
        <begin position="37"/>
        <end position="53"/>
    </location>
</feature>
<organism evidence="3 4">
    <name type="scientific">Agromyces larvae</name>
    <dbReference type="NCBI Taxonomy" id="2929802"/>
    <lineage>
        <taxon>Bacteria</taxon>
        <taxon>Bacillati</taxon>
        <taxon>Actinomycetota</taxon>
        <taxon>Actinomycetes</taxon>
        <taxon>Micrococcales</taxon>
        <taxon>Microbacteriaceae</taxon>
        <taxon>Agromyces</taxon>
    </lineage>
</organism>
<keyword evidence="2" id="KW-0472">Membrane</keyword>
<dbReference type="Proteomes" id="UP000832097">
    <property type="component" value="Chromosome"/>
</dbReference>
<protein>
    <submittedName>
        <fullName evidence="3">Uncharacterized protein</fullName>
    </submittedName>
</protein>
<gene>
    <name evidence="3" type="ORF">MTO99_11905</name>
</gene>